<feature type="compositionally biased region" description="Basic and acidic residues" evidence="1">
    <location>
        <begin position="138"/>
        <end position="154"/>
    </location>
</feature>
<evidence type="ECO:0000256" key="1">
    <source>
        <dbReference type="SAM" id="MobiDB-lite"/>
    </source>
</evidence>
<evidence type="ECO:0000313" key="2">
    <source>
        <dbReference type="EMBL" id="PUU81344.1"/>
    </source>
</evidence>
<gene>
    <name evidence="2" type="ORF">B9Z19DRAFT_1122240</name>
</gene>
<comment type="caution">
    <text evidence="2">The sequence shown here is derived from an EMBL/GenBank/DDBJ whole genome shotgun (WGS) entry which is preliminary data.</text>
</comment>
<proteinExistence type="predicted"/>
<dbReference type="EMBL" id="NESQ01000046">
    <property type="protein sequence ID" value="PUU81344.1"/>
    <property type="molecule type" value="Genomic_DNA"/>
</dbReference>
<feature type="compositionally biased region" description="Acidic residues" evidence="1">
    <location>
        <begin position="155"/>
        <end position="194"/>
    </location>
</feature>
<dbReference type="AlphaFoldDB" id="A0A2T7A0U1"/>
<protein>
    <submittedName>
        <fullName evidence="2">Uncharacterized protein</fullName>
    </submittedName>
</protein>
<dbReference type="OrthoDB" id="10571131at2759"/>
<dbReference type="Proteomes" id="UP000244722">
    <property type="component" value="Unassembled WGS sequence"/>
</dbReference>
<evidence type="ECO:0000313" key="3">
    <source>
        <dbReference type="Proteomes" id="UP000244722"/>
    </source>
</evidence>
<organism evidence="2 3">
    <name type="scientific">Tuber borchii</name>
    <name type="common">White truffle</name>
    <dbReference type="NCBI Taxonomy" id="42251"/>
    <lineage>
        <taxon>Eukaryota</taxon>
        <taxon>Fungi</taxon>
        <taxon>Dikarya</taxon>
        <taxon>Ascomycota</taxon>
        <taxon>Pezizomycotina</taxon>
        <taxon>Pezizomycetes</taxon>
        <taxon>Pezizales</taxon>
        <taxon>Tuberaceae</taxon>
        <taxon>Tuber</taxon>
    </lineage>
</organism>
<reference evidence="2 3" key="1">
    <citation type="submission" date="2017-04" db="EMBL/GenBank/DDBJ databases">
        <title>Draft genome sequence of Tuber borchii Vittad., a whitish edible truffle.</title>
        <authorList>
            <consortium name="DOE Joint Genome Institute"/>
            <person name="Murat C."/>
            <person name="Kuo A."/>
            <person name="Barry K.W."/>
            <person name="Clum A."/>
            <person name="Dockter R.B."/>
            <person name="Fauchery L."/>
            <person name="Iotti M."/>
            <person name="Kohler A."/>
            <person name="Labutti K."/>
            <person name="Lindquist E.A."/>
            <person name="Lipzen A."/>
            <person name="Ohm R.A."/>
            <person name="Wang M."/>
            <person name="Grigoriev I.V."/>
            <person name="Zambonelli A."/>
            <person name="Martin F.M."/>
        </authorList>
    </citation>
    <scope>NUCLEOTIDE SEQUENCE [LARGE SCALE GENOMIC DNA]</scope>
    <source>
        <strain evidence="2 3">Tbo3840</strain>
    </source>
</reference>
<sequence length="194" mass="21723">MAITAENSNSPYASPPSSPVSDVPTSPDTNPPITTSEAIYGRLNVLQTNFRRLARVRDALKKRIDNKLEAHNFMFASRAFTMDYKVALTKHLNDFLEPLYNDLEETEVQLEEADAGMTHIFRVLEMLENQHAANGPDTKNEKKKTVVEGCKKDDGDDGYDSYDGADTDVDTDVDTEVDSEEEKDAEEDQNDEVV</sequence>
<feature type="region of interest" description="Disordered" evidence="1">
    <location>
        <begin position="132"/>
        <end position="194"/>
    </location>
</feature>
<keyword evidence="3" id="KW-1185">Reference proteome</keyword>
<feature type="region of interest" description="Disordered" evidence="1">
    <location>
        <begin position="1"/>
        <end position="35"/>
    </location>
</feature>
<accession>A0A2T7A0U1</accession>
<feature type="compositionally biased region" description="Low complexity" evidence="1">
    <location>
        <begin position="19"/>
        <end position="28"/>
    </location>
</feature>
<feature type="compositionally biased region" description="Polar residues" evidence="1">
    <location>
        <begin position="1"/>
        <end position="12"/>
    </location>
</feature>
<name>A0A2T7A0U1_TUBBO</name>